<keyword evidence="1" id="KW-0812">Transmembrane</keyword>
<reference evidence="2 3" key="1">
    <citation type="submission" date="2017-04" db="EMBL/GenBank/DDBJ databases">
        <authorList>
            <person name="Afonso C.L."/>
            <person name="Miller P.J."/>
            <person name="Scott M.A."/>
            <person name="Spackman E."/>
            <person name="Goraichik I."/>
            <person name="Dimitrov K.M."/>
            <person name="Suarez D.L."/>
            <person name="Swayne D.E."/>
        </authorList>
    </citation>
    <scope>NUCLEOTIDE SEQUENCE [LARGE SCALE GENOMIC DNA]</scope>
    <source>
        <strain evidence="2 3">DSM 5090</strain>
    </source>
</reference>
<sequence>MQTQTFPLVFSSICIAINLVLGTIVQTLKIPLIFLDTLGTILGAVMFGPFWGGAIGLLTNIIQGMITNPKNIPFAIVNLAIGVIVGYIAQRYTFTWLTALFTGLLISVVAPLIGTPIAIWVYGGLTGGGTDLIFLWLLKSGQKIFTAAFIPRITGNLVDKIACALLVASLVRYFPASITRKATNPLISSLGTDHAATK</sequence>
<feature type="transmembrane region" description="Helical" evidence="1">
    <location>
        <begin position="32"/>
        <end position="52"/>
    </location>
</feature>
<gene>
    <name evidence="2" type="ORF">SAMN04488500_111108</name>
</gene>
<proteinExistence type="predicted"/>
<dbReference type="STRING" id="112901.SAMN04488500_111108"/>
<evidence type="ECO:0000256" key="1">
    <source>
        <dbReference type="SAM" id="Phobius"/>
    </source>
</evidence>
<evidence type="ECO:0000313" key="3">
    <source>
        <dbReference type="Proteomes" id="UP000192738"/>
    </source>
</evidence>
<feature type="transmembrane region" description="Helical" evidence="1">
    <location>
        <begin position="6"/>
        <end position="25"/>
    </location>
</feature>
<organism evidence="2 3">
    <name type="scientific">Sporomusa malonica</name>
    <dbReference type="NCBI Taxonomy" id="112901"/>
    <lineage>
        <taxon>Bacteria</taxon>
        <taxon>Bacillati</taxon>
        <taxon>Bacillota</taxon>
        <taxon>Negativicutes</taxon>
        <taxon>Selenomonadales</taxon>
        <taxon>Sporomusaceae</taxon>
        <taxon>Sporomusa</taxon>
    </lineage>
</organism>
<dbReference type="NCBIfam" id="NF045596">
    <property type="entry name" value="ECF_S_CD3073"/>
    <property type="match status" value="1"/>
</dbReference>
<dbReference type="Gene3D" id="1.10.1760.20">
    <property type="match status" value="1"/>
</dbReference>
<dbReference type="Pfam" id="PF12822">
    <property type="entry name" value="ECF_trnsprt"/>
    <property type="match status" value="1"/>
</dbReference>
<protein>
    <submittedName>
        <fullName evidence="2">Energy-coupling factor transport system substrate-specific component</fullName>
    </submittedName>
</protein>
<dbReference type="AlphaFoldDB" id="A0A1W2CSD1"/>
<dbReference type="RefSeq" id="WP_084576343.1">
    <property type="nucleotide sequence ID" value="NZ_CP155572.1"/>
</dbReference>
<name>A0A1W2CSD1_9FIRM</name>
<accession>A0A1W2CSD1</accession>
<dbReference type="Proteomes" id="UP000192738">
    <property type="component" value="Unassembled WGS sequence"/>
</dbReference>
<feature type="transmembrane region" description="Helical" evidence="1">
    <location>
        <begin position="119"/>
        <end position="138"/>
    </location>
</feature>
<dbReference type="OrthoDB" id="9766854at2"/>
<keyword evidence="1" id="KW-1133">Transmembrane helix</keyword>
<dbReference type="EMBL" id="FWXI01000011">
    <property type="protein sequence ID" value="SMC88149.1"/>
    <property type="molecule type" value="Genomic_DNA"/>
</dbReference>
<keyword evidence="3" id="KW-1185">Reference proteome</keyword>
<dbReference type="InterPro" id="IPR024529">
    <property type="entry name" value="ECF_trnsprt_substrate-spec"/>
</dbReference>
<evidence type="ECO:0000313" key="2">
    <source>
        <dbReference type="EMBL" id="SMC88149.1"/>
    </source>
</evidence>
<dbReference type="GO" id="GO:0022857">
    <property type="term" value="F:transmembrane transporter activity"/>
    <property type="evidence" value="ECO:0007669"/>
    <property type="project" value="InterPro"/>
</dbReference>
<feature type="transmembrane region" description="Helical" evidence="1">
    <location>
        <begin position="72"/>
        <end position="89"/>
    </location>
</feature>
<keyword evidence="1" id="KW-0472">Membrane</keyword>